<dbReference type="GO" id="GO:0046872">
    <property type="term" value="F:metal ion binding"/>
    <property type="evidence" value="ECO:0007669"/>
    <property type="project" value="UniProtKB-KW"/>
</dbReference>
<dbReference type="InterPro" id="IPR007525">
    <property type="entry name" value="FrhB_FdhB_C"/>
</dbReference>
<dbReference type="EMBL" id="FRAC01000040">
    <property type="protein sequence ID" value="SHL60504.1"/>
    <property type="molecule type" value="Genomic_DNA"/>
</dbReference>
<name>A0A1M7BZX6_9FIRM</name>
<protein>
    <submittedName>
        <fullName evidence="5">Coenzyme F420 hydrogenase subunit beta</fullName>
    </submittedName>
</protein>
<feature type="domain" description="4Fe-4S ferredoxin-type" evidence="4">
    <location>
        <begin position="23"/>
        <end position="52"/>
    </location>
</feature>
<dbReference type="GO" id="GO:0052592">
    <property type="term" value="F:oxidoreductase activity, acting on CH or CH2 groups, with an iron-sulfur protein as acceptor"/>
    <property type="evidence" value="ECO:0007669"/>
    <property type="project" value="TreeGrafter"/>
</dbReference>
<dbReference type="PROSITE" id="PS51379">
    <property type="entry name" value="4FE4S_FER_2"/>
    <property type="match status" value="2"/>
</dbReference>
<dbReference type="PANTHER" id="PTHR31332:SF0">
    <property type="entry name" value="7-HYDROXYMETHYL CHLOROPHYLL A REDUCTASE, CHLOROPLASTIC"/>
    <property type="match status" value="1"/>
</dbReference>
<dbReference type="InterPro" id="IPR017900">
    <property type="entry name" value="4Fe4S_Fe_S_CS"/>
</dbReference>
<dbReference type="Pfam" id="PF04422">
    <property type="entry name" value="FrhB_FdhB_N"/>
    <property type="match status" value="1"/>
</dbReference>
<evidence type="ECO:0000259" key="4">
    <source>
        <dbReference type="PROSITE" id="PS51379"/>
    </source>
</evidence>
<evidence type="ECO:0000256" key="1">
    <source>
        <dbReference type="ARBA" id="ARBA00022723"/>
    </source>
</evidence>
<dbReference type="Proteomes" id="UP000184386">
    <property type="component" value="Unassembled WGS sequence"/>
</dbReference>
<reference evidence="5 6" key="1">
    <citation type="submission" date="2016-11" db="EMBL/GenBank/DDBJ databases">
        <authorList>
            <person name="Jaros S."/>
            <person name="Januszkiewicz K."/>
            <person name="Wedrychowicz H."/>
        </authorList>
    </citation>
    <scope>NUCLEOTIDE SEQUENCE [LARGE SCALE GENOMIC DNA]</scope>
    <source>
        <strain evidence="5 6">DSM 15929</strain>
    </source>
</reference>
<proteinExistence type="predicted"/>
<keyword evidence="6" id="KW-1185">Reference proteome</keyword>
<dbReference type="PROSITE" id="PS00198">
    <property type="entry name" value="4FE4S_FER_1"/>
    <property type="match status" value="1"/>
</dbReference>
<dbReference type="GO" id="GO:0051536">
    <property type="term" value="F:iron-sulfur cluster binding"/>
    <property type="evidence" value="ECO:0007669"/>
    <property type="project" value="UniProtKB-KW"/>
</dbReference>
<gene>
    <name evidence="5" type="ORF">SAMN02745136_05293</name>
</gene>
<evidence type="ECO:0000256" key="2">
    <source>
        <dbReference type="ARBA" id="ARBA00023004"/>
    </source>
</evidence>
<keyword evidence="2" id="KW-0408">Iron</keyword>
<dbReference type="Gene3D" id="3.30.70.20">
    <property type="match status" value="1"/>
</dbReference>
<dbReference type="InterPro" id="IPR045220">
    <property type="entry name" value="FRHB/FDHB/HCAR-like"/>
</dbReference>
<dbReference type="Pfam" id="PF12838">
    <property type="entry name" value="Fer4_7"/>
    <property type="match status" value="1"/>
</dbReference>
<dbReference type="Pfam" id="PF04432">
    <property type="entry name" value="FrhB_FdhB_C"/>
    <property type="match status" value="1"/>
</dbReference>
<keyword evidence="3" id="KW-0411">Iron-sulfur</keyword>
<sequence>MCPRNPRPDLAAPLEGMGIKMNIENMVKSSRCVQCGMCSFVCPVKAVSMVFNKKRGFYFPRVSRSLCVDCGKCCKYCPAFHNDKKNTLMGSYENLLLAHSNNMHIRRGSTSGGVINELIRYLIEKKIVKAAIVTAASPYSPVLAEPVVINENNIHELLERPRDFASRYVSVPVLSKLREVKKYKGRIAVVGTPCQINALSMEGIYPMEVIKIGIACSGGMSCQATEQYKRYMHLPKAAMYYRGEGWPGKNSLKSKESVLEFPHQGSLFERMFTSQIFKNPACRHCHDQFAENADISFCDFWNRAEMNSEKDGNSCVIIRNQLMLPIFQGAVEEKRIDIVRSLREEEVIETQMQVLKMKKGNMHENLKFKIFMHLIDIIFRFKLYRIFRFRIYQKFCSFYGRLCSESEIDLAED</sequence>
<keyword evidence="1" id="KW-0479">Metal-binding</keyword>
<accession>A0A1M7BZX6</accession>
<dbReference type="SUPFAM" id="SSF54862">
    <property type="entry name" value="4Fe-4S ferredoxins"/>
    <property type="match status" value="1"/>
</dbReference>
<dbReference type="AlphaFoldDB" id="A0A1M7BZX6"/>
<evidence type="ECO:0000313" key="6">
    <source>
        <dbReference type="Proteomes" id="UP000184386"/>
    </source>
</evidence>
<organism evidence="5 6">
    <name type="scientific">Anaerocolumna jejuensis DSM 15929</name>
    <dbReference type="NCBI Taxonomy" id="1121322"/>
    <lineage>
        <taxon>Bacteria</taxon>
        <taxon>Bacillati</taxon>
        <taxon>Bacillota</taxon>
        <taxon>Clostridia</taxon>
        <taxon>Lachnospirales</taxon>
        <taxon>Lachnospiraceae</taxon>
        <taxon>Anaerocolumna</taxon>
    </lineage>
</organism>
<evidence type="ECO:0000313" key="5">
    <source>
        <dbReference type="EMBL" id="SHL60504.1"/>
    </source>
</evidence>
<dbReference type="InterPro" id="IPR017896">
    <property type="entry name" value="4Fe4S_Fe-S-bd"/>
</dbReference>
<dbReference type="InterPro" id="IPR007516">
    <property type="entry name" value="Co_F420_Hydgase/DH_bsu_N"/>
</dbReference>
<dbReference type="STRING" id="1121322.SAMN02745136_05293"/>
<feature type="domain" description="4Fe-4S ferredoxin-type" evidence="4">
    <location>
        <begin position="58"/>
        <end position="87"/>
    </location>
</feature>
<evidence type="ECO:0000256" key="3">
    <source>
        <dbReference type="ARBA" id="ARBA00023014"/>
    </source>
</evidence>
<dbReference type="PANTHER" id="PTHR31332">
    <property type="entry name" value="7-HYDROXYMETHYL CHLOROPHYLL A REDUCTASE, CHLOROPLASTIC"/>
    <property type="match status" value="1"/>
</dbReference>